<evidence type="ECO:0000313" key="2">
    <source>
        <dbReference type="Proteomes" id="UP000276133"/>
    </source>
</evidence>
<dbReference type="AlphaFoldDB" id="A0A3M7QJ91"/>
<protein>
    <submittedName>
        <fullName evidence="1">Uncharacterized protein</fullName>
    </submittedName>
</protein>
<proteinExistence type="predicted"/>
<name>A0A3M7QJ91_BRAPC</name>
<evidence type="ECO:0000313" key="1">
    <source>
        <dbReference type="EMBL" id="RNA11018.1"/>
    </source>
</evidence>
<sequence length="68" mass="7826">MLNRVLIKSKHFFSTNSRTSIKLPAIEVTKQIYSSSVSESMYSMSDSEYNSSNFLKKHFPCPHPEPIE</sequence>
<dbReference type="Proteomes" id="UP000276133">
    <property type="component" value="Unassembled WGS sequence"/>
</dbReference>
<organism evidence="1 2">
    <name type="scientific">Brachionus plicatilis</name>
    <name type="common">Marine rotifer</name>
    <name type="synonym">Brachionus muelleri</name>
    <dbReference type="NCBI Taxonomy" id="10195"/>
    <lineage>
        <taxon>Eukaryota</taxon>
        <taxon>Metazoa</taxon>
        <taxon>Spiralia</taxon>
        <taxon>Gnathifera</taxon>
        <taxon>Rotifera</taxon>
        <taxon>Eurotatoria</taxon>
        <taxon>Monogononta</taxon>
        <taxon>Pseudotrocha</taxon>
        <taxon>Ploima</taxon>
        <taxon>Brachionidae</taxon>
        <taxon>Brachionus</taxon>
    </lineage>
</organism>
<accession>A0A3M7QJ91</accession>
<comment type="caution">
    <text evidence="1">The sequence shown here is derived from an EMBL/GenBank/DDBJ whole genome shotgun (WGS) entry which is preliminary data.</text>
</comment>
<reference evidence="1 2" key="1">
    <citation type="journal article" date="2018" name="Sci. Rep.">
        <title>Genomic signatures of local adaptation to the degree of environmental predictability in rotifers.</title>
        <authorList>
            <person name="Franch-Gras L."/>
            <person name="Hahn C."/>
            <person name="Garcia-Roger E.M."/>
            <person name="Carmona M.J."/>
            <person name="Serra M."/>
            <person name="Gomez A."/>
        </authorList>
    </citation>
    <scope>NUCLEOTIDE SEQUENCE [LARGE SCALE GENOMIC DNA]</scope>
    <source>
        <strain evidence="1">HYR1</strain>
    </source>
</reference>
<dbReference type="EMBL" id="REGN01006066">
    <property type="protein sequence ID" value="RNA11018.1"/>
    <property type="molecule type" value="Genomic_DNA"/>
</dbReference>
<keyword evidence="2" id="KW-1185">Reference proteome</keyword>
<gene>
    <name evidence="1" type="ORF">BpHYR1_052908</name>
</gene>